<protein>
    <submittedName>
        <fullName evidence="1">Uncharacterized protein</fullName>
    </submittedName>
</protein>
<dbReference type="Proteomes" id="UP000049979">
    <property type="component" value="Unassembled WGS sequence"/>
</dbReference>
<dbReference type="AlphaFoldDB" id="A0A0M6X0W7"/>
<gene>
    <name evidence="2" type="ORF">GMD30_13315</name>
    <name evidence="1" type="ORF">M72_18151</name>
</gene>
<name>A0A0M6X0W7_9FIRM</name>
<organism evidence="1 3">
    <name type="scientific">Roseburia faecis</name>
    <dbReference type="NCBI Taxonomy" id="301302"/>
    <lineage>
        <taxon>Bacteria</taxon>
        <taxon>Bacillati</taxon>
        <taxon>Bacillota</taxon>
        <taxon>Clostridia</taxon>
        <taxon>Lachnospirales</taxon>
        <taxon>Lachnospiraceae</taxon>
        <taxon>Roseburia</taxon>
    </lineage>
</organism>
<keyword evidence="3" id="KW-1185">Reference proteome</keyword>
<dbReference type="OrthoDB" id="1928027at2"/>
<accession>A0A0M6X0W7</accession>
<sequence>MNLAVVNEAVTEMNGVEHQFTEEEKNFVVQFAFRSGSKEDTISLIEALAHSADKAESDEIMVTYRAKYDMKPAWVEQVENLLVALEMYRVEEEKAINHLADILTAYGIDVSAEEIRTTETETLKTTVREKVEVR</sequence>
<dbReference type="EMBL" id="CVRR01000093">
    <property type="protein sequence ID" value="CRL43069.1"/>
    <property type="molecule type" value="Genomic_DNA"/>
</dbReference>
<dbReference type="Proteomes" id="UP000446657">
    <property type="component" value="Unassembled WGS sequence"/>
</dbReference>
<dbReference type="RefSeq" id="WP_055068874.1">
    <property type="nucleotide sequence ID" value="NZ_CP173697.1"/>
</dbReference>
<evidence type="ECO:0000313" key="3">
    <source>
        <dbReference type="Proteomes" id="UP000049979"/>
    </source>
</evidence>
<proteinExistence type="predicted"/>
<reference evidence="2 4" key="3">
    <citation type="journal article" date="2019" name="Nat. Med.">
        <title>A library of human gut bacterial isolates paired with longitudinal multiomics data enables mechanistic microbiome research.</title>
        <authorList>
            <person name="Poyet M."/>
            <person name="Groussin M."/>
            <person name="Gibbons S.M."/>
            <person name="Avila-Pacheco J."/>
            <person name="Jiang X."/>
            <person name="Kearney S.M."/>
            <person name="Perrotta A.R."/>
            <person name="Berdy B."/>
            <person name="Zhao S."/>
            <person name="Lieberman T.D."/>
            <person name="Swanson P.K."/>
            <person name="Smith M."/>
            <person name="Roesemann S."/>
            <person name="Alexander J.E."/>
            <person name="Rich S.A."/>
            <person name="Livny J."/>
            <person name="Vlamakis H."/>
            <person name="Clish C."/>
            <person name="Bullock K."/>
            <person name="Deik A."/>
            <person name="Scott J."/>
            <person name="Pierce K.A."/>
            <person name="Xavier R.J."/>
            <person name="Alm E.J."/>
        </authorList>
    </citation>
    <scope>NUCLEOTIDE SEQUENCE [LARGE SCALE GENOMIC DNA]</scope>
    <source>
        <strain evidence="2 4">BIOML-A1</strain>
    </source>
</reference>
<dbReference type="EMBL" id="WNAL01000031">
    <property type="protein sequence ID" value="MTR82641.1"/>
    <property type="molecule type" value="Genomic_DNA"/>
</dbReference>
<evidence type="ECO:0000313" key="1">
    <source>
        <dbReference type="EMBL" id="CRL43069.1"/>
    </source>
</evidence>
<evidence type="ECO:0000313" key="2">
    <source>
        <dbReference type="EMBL" id="MTR82641.1"/>
    </source>
</evidence>
<reference evidence="1" key="1">
    <citation type="submission" date="2015-05" db="EMBL/GenBank/DDBJ databases">
        <authorList>
            <person name="Wang D.B."/>
            <person name="Wang M."/>
        </authorList>
    </citation>
    <scope>NUCLEOTIDE SEQUENCE [LARGE SCALE GENOMIC DNA]</scope>
    <source>
        <strain evidence="1">M72</strain>
    </source>
</reference>
<dbReference type="STRING" id="301302.ERS852420_02018"/>
<reference evidence="3" key="2">
    <citation type="submission" date="2015-05" db="EMBL/GenBank/DDBJ databases">
        <authorList>
            <consortium name="Pathogen Informatics"/>
        </authorList>
    </citation>
    <scope>NUCLEOTIDE SEQUENCE [LARGE SCALE GENOMIC DNA]</scope>
    <source>
        <strain evidence="3">M72</strain>
    </source>
</reference>
<evidence type="ECO:0000313" key="4">
    <source>
        <dbReference type="Proteomes" id="UP000446657"/>
    </source>
</evidence>